<gene>
    <name evidence="1" type="ORF">Vadar_031164</name>
</gene>
<dbReference type="EMBL" id="CM037151">
    <property type="protein sequence ID" value="KAH7844736.1"/>
    <property type="molecule type" value="Genomic_DNA"/>
</dbReference>
<evidence type="ECO:0000313" key="2">
    <source>
        <dbReference type="Proteomes" id="UP000828048"/>
    </source>
</evidence>
<name>A0ACB7XV11_9ERIC</name>
<sequence>MNDNRGLKRKESGERAQLWEIGEEEDEIDPLESKLWPTFEGLRFGFRFRSCSRFRTMKLLWIVWSRGQPRRHLLTTGWSIFVSSKKLIAGDAFIFLRGEYGELQVGVRKLMRQQNNMSSSVISSHSMHIGLLGLLATASHAISTGTLFSIFYWPSYVWESTADGAFAFSVDTWNEPLGHGIEIKLHLREGAGEYLEESKLKPYGFDVGQSEKGNVLKGLDLGVEGMRVGGQRLLIVPPQLAYGSKGVEEIPPNATIELDVELLAIKQSPFAYVTWVLRSAFSIHHSGTLSASI</sequence>
<dbReference type="Proteomes" id="UP000828048">
    <property type="component" value="Chromosome 1"/>
</dbReference>
<keyword evidence="2" id="KW-1185">Reference proteome</keyword>
<comment type="caution">
    <text evidence="1">The sequence shown here is derived from an EMBL/GenBank/DDBJ whole genome shotgun (WGS) entry which is preliminary data.</text>
</comment>
<protein>
    <submittedName>
        <fullName evidence="1">Uncharacterized protein</fullName>
    </submittedName>
</protein>
<accession>A0ACB7XV11</accession>
<evidence type="ECO:0000313" key="1">
    <source>
        <dbReference type="EMBL" id="KAH7844736.1"/>
    </source>
</evidence>
<reference evidence="1 2" key="1">
    <citation type="journal article" date="2021" name="Hortic Res">
        <title>High-quality reference genome and annotation aids understanding of berry development for evergreen blueberry (Vaccinium darrowii).</title>
        <authorList>
            <person name="Yu J."/>
            <person name="Hulse-Kemp A.M."/>
            <person name="Babiker E."/>
            <person name="Staton M."/>
        </authorList>
    </citation>
    <scope>NUCLEOTIDE SEQUENCE [LARGE SCALE GENOMIC DNA]</scope>
    <source>
        <strain evidence="2">cv. NJ 8807/NJ 8810</strain>
        <tissue evidence="1">Young leaf</tissue>
    </source>
</reference>
<proteinExistence type="predicted"/>
<organism evidence="1 2">
    <name type="scientific">Vaccinium darrowii</name>
    <dbReference type="NCBI Taxonomy" id="229202"/>
    <lineage>
        <taxon>Eukaryota</taxon>
        <taxon>Viridiplantae</taxon>
        <taxon>Streptophyta</taxon>
        <taxon>Embryophyta</taxon>
        <taxon>Tracheophyta</taxon>
        <taxon>Spermatophyta</taxon>
        <taxon>Magnoliopsida</taxon>
        <taxon>eudicotyledons</taxon>
        <taxon>Gunneridae</taxon>
        <taxon>Pentapetalae</taxon>
        <taxon>asterids</taxon>
        <taxon>Ericales</taxon>
        <taxon>Ericaceae</taxon>
        <taxon>Vaccinioideae</taxon>
        <taxon>Vaccinieae</taxon>
        <taxon>Vaccinium</taxon>
    </lineage>
</organism>